<evidence type="ECO:0000313" key="1">
    <source>
        <dbReference type="EMBL" id="WSE34031.1"/>
    </source>
</evidence>
<sequence>MRYQAERKRWRVRLSDRDRHVHGAGTVLDEDHVLTCAHVVEEAGGAGAEVLVDFVGVPGARTISAKVVPECWFPAARDERGDIAVLRLAQREPGALAAPLHRRPLVDGMRVRAYGFPPGSDEGLWWQGRIVGEGGPGCEWVQLARDHEAQPITHGFSGTAVLAEDSGLLVGMVVSRFEAEGDRVAWMIPVETVLGYVRRWGQGSPAVDVSLGVSVGSVPYDEPFAREFAGWLRAKDGTGVWVVVTGEAGSARAAALELAVVLADRERAAAAGALRDSVPEEAVPPSGSVDLAVDAAGKSVEEIRRRIAERFEESPDTGRRTVVVTAIDDAAEPGRLVDEVIGPLADHAERLGVRLALGFRRETSPGLSVLRSRATDGLASRLATLQQQVADLAALEEQVAELAPRFAGEPRFPARAHLARAAVNRLRSAVTARDLAWAERHFDGIARLVSAYLAAAQQTNERLDARLARRTELRFRLDGYGDRARTTHHGENPLLDALYEKAWRQLHEGPCDLATAAAAVEEFGAAVRGEG</sequence>
<gene>
    <name evidence="1" type="ORF">VSH64_18325</name>
</gene>
<dbReference type="Gene3D" id="2.40.10.120">
    <property type="match status" value="1"/>
</dbReference>
<proteinExistence type="predicted"/>
<accession>A0ABZ1IJL3</accession>
<dbReference type="GO" id="GO:0006508">
    <property type="term" value="P:proteolysis"/>
    <property type="evidence" value="ECO:0007669"/>
    <property type="project" value="UniProtKB-KW"/>
</dbReference>
<evidence type="ECO:0000313" key="2">
    <source>
        <dbReference type="Proteomes" id="UP001330812"/>
    </source>
</evidence>
<organism evidence="1 2">
    <name type="scientific">Amycolatopsis rhabdoformis</name>
    <dbReference type="NCBI Taxonomy" id="1448059"/>
    <lineage>
        <taxon>Bacteria</taxon>
        <taxon>Bacillati</taxon>
        <taxon>Actinomycetota</taxon>
        <taxon>Actinomycetes</taxon>
        <taxon>Pseudonocardiales</taxon>
        <taxon>Pseudonocardiaceae</taxon>
        <taxon>Amycolatopsis</taxon>
    </lineage>
</organism>
<dbReference type="Pfam" id="PF13365">
    <property type="entry name" value="Trypsin_2"/>
    <property type="match status" value="1"/>
</dbReference>
<keyword evidence="1" id="KW-0378">Hydrolase</keyword>
<protein>
    <submittedName>
        <fullName evidence="1">Serine protease</fullName>
    </submittedName>
</protein>
<dbReference type="SUPFAM" id="SSF50494">
    <property type="entry name" value="Trypsin-like serine proteases"/>
    <property type="match status" value="1"/>
</dbReference>
<dbReference type="GO" id="GO:0008233">
    <property type="term" value="F:peptidase activity"/>
    <property type="evidence" value="ECO:0007669"/>
    <property type="project" value="UniProtKB-KW"/>
</dbReference>
<dbReference type="InterPro" id="IPR009003">
    <property type="entry name" value="Peptidase_S1_PA"/>
</dbReference>
<dbReference type="Proteomes" id="UP001330812">
    <property type="component" value="Chromosome"/>
</dbReference>
<keyword evidence="1" id="KW-0645">Protease</keyword>
<dbReference type="EMBL" id="CP142149">
    <property type="protein sequence ID" value="WSE34031.1"/>
    <property type="molecule type" value="Genomic_DNA"/>
</dbReference>
<dbReference type="RefSeq" id="WP_326836829.1">
    <property type="nucleotide sequence ID" value="NZ_CP142149.1"/>
</dbReference>
<keyword evidence="2" id="KW-1185">Reference proteome</keyword>
<name>A0ABZ1IJL3_9PSEU</name>
<reference evidence="1 2" key="1">
    <citation type="journal article" date="2015" name="Int. J. Syst. Evol. Microbiol.">
        <title>Amycolatopsis rhabdoformis sp. nov., an actinomycete isolated from a tropical forest soil.</title>
        <authorList>
            <person name="Souza W.R."/>
            <person name="Silva R.E."/>
            <person name="Goodfellow M."/>
            <person name="Busarakam K."/>
            <person name="Figueiro F.S."/>
            <person name="Ferreira D."/>
            <person name="Rodrigues-Filho E."/>
            <person name="Moraes L.A.B."/>
            <person name="Zucchi T.D."/>
        </authorList>
    </citation>
    <scope>NUCLEOTIDE SEQUENCE [LARGE SCALE GENOMIC DNA]</scope>
    <source>
        <strain evidence="1 2">NCIMB 14900</strain>
    </source>
</reference>